<name>A0A098LME8_9BACT</name>
<feature type="transmembrane region" description="Helical" evidence="7">
    <location>
        <begin position="6"/>
        <end position="24"/>
    </location>
</feature>
<proteinExistence type="inferred from homology"/>
<sequence length="425" mass="49070">MLLIRNSLIIGTYWVVFYAFFGFYRDIYQKSRVKEVLLLLTTTFLGCVLVFFILFLDDAGVNRYTAYYKTFFTYFLTEFTLTTFFRVALITRIKKLIKNKKLSFKGIIIGSDKRAKDILLEVQKNASVIGIDVIGFVRVHQENGKEMEQDLTFLGSYTSLSTIISENKIEHVIIAVEPNEHDRISEILGLLTGKKIRISIIPDVYHLLLGSVKIHQVFGVPLIEINQDLIPLWQKIVKRGVDIVAAVIVLTLGFPFLLFVSLMTKYSSKGPIFYLQERIGKDGKPFKIIKFRSMYVNSEMMGPALSSSDDARITPWGKFMRKTRIDEFPQFFNVLIGEMSLVGPRPERHYFIDQIVKHAPHYIHLHRVRPGITSLGQVKFGYAENVDQMVKRLKYDILYIENMSLAMDFRIILYTVLIMIQGRGK</sequence>
<keyword evidence="10" id="KW-1185">Reference proteome</keyword>
<evidence type="ECO:0000313" key="10">
    <source>
        <dbReference type="Proteomes" id="UP000030185"/>
    </source>
</evidence>
<dbReference type="GO" id="GO:0016780">
    <property type="term" value="F:phosphotransferase activity, for other substituted phosphate groups"/>
    <property type="evidence" value="ECO:0007669"/>
    <property type="project" value="TreeGrafter"/>
</dbReference>
<comment type="subcellular location">
    <subcellularLocation>
        <location evidence="1">Membrane</location>
        <topology evidence="1">Multi-pass membrane protein</topology>
    </subcellularLocation>
</comment>
<keyword evidence="6 7" id="KW-0472">Membrane</keyword>
<comment type="caution">
    <text evidence="9">The sequence shown here is derived from an EMBL/GenBank/DDBJ whole genome shotgun (WGS) entry which is preliminary data.</text>
</comment>
<evidence type="ECO:0000256" key="1">
    <source>
        <dbReference type="ARBA" id="ARBA00004141"/>
    </source>
</evidence>
<dbReference type="EMBL" id="BBLT01000015">
    <property type="protein sequence ID" value="GAL87694.1"/>
    <property type="molecule type" value="Genomic_DNA"/>
</dbReference>
<keyword evidence="4 7" id="KW-0812">Transmembrane</keyword>
<evidence type="ECO:0000259" key="8">
    <source>
        <dbReference type="Pfam" id="PF02397"/>
    </source>
</evidence>
<evidence type="ECO:0000256" key="5">
    <source>
        <dbReference type="ARBA" id="ARBA00022989"/>
    </source>
</evidence>
<keyword evidence="3 9" id="KW-0808">Transferase</keyword>
<dbReference type="PANTHER" id="PTHR30576">
    <property type="entry name" value="COLANIC BIOSYNTHESIS UDP-GLUCOSE LIPID CARRIER TRANSFERASE"/>
    <property type="match status" value="1"/>
</dbReference>
<evidence type="ECO:0000256" key="6">
    <source>
        <dbReference type="ARBA" id="ARBA00023136"/>
    </source>
</evidence>
<dbReference type="PANTHER" id="PTHR30576:SF20">
    <property type="entry name" value="QUINOVOSAMINEPHOSPHOTRANSFERAE-RELATED"/>
    <property type="match status" value="1"/>
</dbReference>
<reference evidence="9 10" key="1">
    <citation type="submission" date="2014-09" db="EMBL/GenBank/DDBJ databases">
        <title>Sporocytophaga myxococcoides PG-01 genome sequencing.</title>
        <authorList>
            <person name="Liu L."/>
            <person name="Gao P.J."/>
            <person name="Chen G.J."/>
            <person name="Wang L.S."/>
        </authorList>
    </citation>
    <scope>NUCLEOTIDE SEQUENCE [LARGE SCALE GENOMIC DNA]</scope>
    <source>
        <strain evidence="9 10">PG-01</strain>
    </source>
</reference>
<evidence type="ECO:0000313" key="9">
    <source>
        <dbReference type="EMBL" id="GAL87694.1"/>
    </source>
</evidence>
<dbReference type="NCBIfam" id="TIGR03025">
    <property type="entry name" value="EPS_sugtrans"/>
    <property type="match status" value="1"/>
</dbReference>
<gene>
    <name evidence="9" type="ORF">MYP_4925</name>
</gene>
<dbReference type="Proteomes" id="UP000030185">
    <property type="component" value="Unassembled WGS sequence"/>
</dbReference>
<keyword evidence="5 7" id="KW-1133">Transmembrane helix</keyword>
<dbReference type="STRING" id="153721.MYP_4925"/>
<dbReference type="eggNOG" id="COG2148">
    <property type="taxonomic scope" value="Bacteria"/>
</dbReference>
<dbReference type="InterPro" id="IPR017475">
    <property type="entry name" value="EPS_sugar_tfrase"/>
</dbReference>
<feature type="transmembrane region" description="Helical" evidence="7">
    <location>
        <begin position="36"/>
        <end position="56"/>
    </location>
</feature>
<feature type="domain" description="Bacterial sugar transferase" evidence="8">
    <location>
        <begin position="238"/>
        <end position="420"/>
    </location>
</feature>
<dbReference type="AlphaFoldDB" id="A0A098LME8"/>
<dbReference type="Pfam" id="PF13727">
    <property type="entry name" value="CoA_binding_3"/>
    <property type="match status" value="1"/>
</dbReference>
<dbReference type="Gene3D" id="3.40.50.720">
    <property type="entry name" value="NAD(P)-binding Rossmann-like Domain"/>
    <property type="match status" value="1"/>
</dbReference>
<protein>
    <submittedName>
        <fullName evidence="9">Exopolysaccharide biosynthesis polyprenyl glycosylphosphotransferase</fullName>
    </submittedName>
</protein>
<feature type="transmembrane region" description="Helical" evidence="7">
    <location>
        <begin position="71"/>
        <end position="91"/>
    </location>
</feature>
<evidence type="ECO:0000256" key="3">
    <source>
        <dbReference type="ARBA" id="ARBA00022679"/>
    </source>
</evidence>
<comment type="similarity">
    <text evidence="2">Belongs to the bacterial sugar transferase family.</text>
</comment>
<dbReference type="Pfam" id="PF02397">
    <property type="entry name" value="Bac_transf"/>
    <property type="match status" value="1"/>
</dbReference>
<organism evidence="9 10">
    <name type="scientific">Sporocytophaga myxococcoides</name>
    <dbReference type="NCBI Taxonomy" id="153721"/>
    <lineage>
        <taxon>Bacteria</taxon>
        <taxon>Pseudomonadati</taxon>
        <taxon>Bacteroidota</taxon>
        <taxon>Cytophagia</taxon>
        <taxon>Cytophagales</taxon>
        <taxon>Cytophagaceae</taxon>
        <taxon>Sporocytophaga</taxon>
    </lineage>
</organism>
<dbReference type="GO" id="GO:0016020">
    <property type="term" value="C:membrane"/>
    <property type="evidence" value="ECO:0007669"/>
    <property type="project" value="UniProtKB-SubCell"/>
</dbReference>
<accession>A0A098LME8</accession>
<evidence type="ECO:0000256" key="7">
    <source>
        <dbReference type="SAM" id="Phobius"/>
    </source>
</evidence>
<feature type="transmembrane region" description="Helical" evidence="7">
    <location>
        <begin position="243"/>
        <end position="263"/>
    </location>
</feature>
<dbReference type="InterPro" id="IPR003362">
    <property type="entry name" value="Bact_transf"/>
</dbReference>
<evidence type="ECO:0000256" key="2">
    <source>
        <dbReference type="ARBA" id="ARBA00006464"/>
    </source>
</evidence>
<evidence type="ECO:0000256" key="4">
    <source>
        <dbReference type="ARBA" id="ARBA00022692"/>
    </source>
</evidence>